<dbReference type="OrthoDB" id="2876156at2"/>
<reference evidence="2 3" key="1">
    <citation type="submission" date="2016-10" db="EMBL/GenBank/DDBJ databases">
        <authorList>
            <person name="de Groot N.N."/>
        </authorList>
    </citation>
    <scope>NUCLEOTIDE SEQUENCE [LARGE SCALE GENOMIC DNA]</scope>
    <source>
        <strain evidence="2 3">DSM 15695</strain>
    </source>
</reference>
<evidence type="ECO:0000313" key="3">
    <source>
        <dbReference type="Proteomes" id="UP000198833"/>
    </source>
</evidence>
<dbReference type="GO" id="GO:0003677">
    <property type="term" value="F:DNA binding"/>
    <property type="evidence" value="ECO:0007669"/>
    <property type="project" value="InterPro"/>
</dbReference>
<feature type="domain" description="Helix-turn-helix" evidence="1">
    <location>
        <begin position="37"/>
        <end position="86"/>
    </location>
</feature>
<protein>
    <submittedName>
        <fullName evidence="2">DNA binding domain-containing protein, excisionase family</fullName>
    </submittedName>
</protein>
<dbReference type="Proteomes" id="UP000198833">
    <property type="component" value="Unassembled WGS sequence"/>
</dbReference>
<organism evidence="2 3">
    <name type="scientific">Ignavigranum ruoffiae</name>
    <dbReference type="NCBI Taxonomy" id="89093"/>
    <lineage>
        <taxon>Bacteria</taxon>
        <taxon>Bacillati</taxon>
        <taxon>Bacillota</taxon>
        <taxon>Bacilli</taxon>
        <taxon>Lactobacillales</taxon>
        <taxon>Aerococcaceae</taxon>
        <taxon>Ignavigranum</taxon>
    </lineage>
</organism>
<dbReference type="InterPro" id="IPR009061">
    <property type="entry name" value="DNA-bd_dom_put_sf"/>
</dbReference>
<name>A0A1H9G986_9LACT</name>
<dbReference type="Gene3D" id="1.10.1660.10">
    <property type="match status" value="1"/>
</dbReference>
<dbReference type="AlphaFoldDB" id="A0A1H9G986"/>
<keyword evidence="3" id="KW-1185">Reference proteome</keyword>
<accession>A0A1H9G986</accession>
<dbReference type="Pfam" id="PF12728">
    <property type="entry name" value="HTH_17"/>
    <property type="match status" value="1"/>
</dbReference>
<dbReference type="SUPFAM" id="SSF46955">
    <property type="entry name" value="Putative DNA-binding domain"/>
    <property type="match status" value="1"/>
</dbReference>
<proteinExistence type="predicted"/>
<dbReference type="EMBL" id="FOEN01000012">
    <property type="protein sequence ID" value="SEQ46705.1"/>
    <property type="molecule type" value="Genomic_DNA"/>
</dbReference>
<gene>
    <name evidence="2" type="ORF">SAMN04488558_11216</name>
</gene>
<dbReference type="STRING" id="89093.SAMN04488558_11216"/>
<dbReference type="NCBIfam" id="TIGR01764">
    <property type="entry name" value="excise"/>
    <property type="match status" value="1"/>
</dbReference>
<sequence length="88" mass="10567">MEMLSQEAKTLVYGELREFAKEILEGAYRDFGITRDYLTIQELCKYLNVSKNTLMKWHDEKGLKIIKIDNKHYVSKEDLYDFMTQHKE</sequence>
<dbReference type="InterPro" id="IPR010093">
    <property type="entry name" value="SinI_DNA-bd"/>
</dbReference>
<evidence type="ECO:0000259" key="1">
    <source>
        <dbReference type="Pfam" id="PF12728"/>
    </source>
</evidence>
<dbReference type="InterPro" id="IPR041657">
    <property type="entry name" value="HTH_17"/>
</dbReference>
<evidence type="ECO:0000313" key="2">
    <source>
        <dbReference type="EMBL" id="SEQ46705.1"/>
    </source>
</evidence>